<dbReference type="Proteomes" id="UP000007486">
    <property type="component" value="Chromosome"/>
</dbReference>
<evidence type="ECO:0000256" key="1">
    <source>
        <dbReference type="SAM" id="SignalP"/>
    </source>
</evidence>
<name>F0R031_PHOSB</name>
<feature type="signal peptide" evidence="1">
    <location>
        <begin position="1"/>
        <end position="20"/>
    </location>
</feature>
<accession>F0R031</accession>
<dbReference type="eggNOG" id="COG1652">
    <property type="taxonomic scope" value="Bacteria"/>
</dbReference>
<keyword evidence="3" id="KW-1185">Reference proteome</keyword>
<evidence type="ECO:0000313" key="2">
    <source>
        <dbReference type="EMBL" id="ADY36157.1"/>
    </source>
</evidence>
<gene>
    <name evidence="2" type="ordered locus">Bacsa_1592</name>
</gene>
<dbReference type="KEGG" id="bsa:Bacsa_1592"/>
<sequence length="839" mass="94490">MKTGLLFCLCIQLLCLPLCAYESLDKNNPIVFKGDYFVYKGDTVRLNAKAFFIDGQFSDEEVKQYPYVFNSLNEAVKHLTEGVSDSDRMVLYVAPYVYWIDDPDDPEIRKPKRKHEPPFGLEIDCPWLKIVGLTDNPENVVFASNRGQAQGAVGNFTMFHFKGDGLSLHNLTFGNYCNVDLVYPLDAALNRPKRMSSITQAQLAFADGDRLEAHNVRFISRLNTCPLNGGRRTLFDRCYFESTDDALCGTGVYLNCGFTFYGSKPFYATSETGAVFLNCDMYVRSGERQYLTKAESPMILVDCRFHTERPVYLGWTQDPTPRLRCYQSNVTCNGKAVTLSADVPDITVDMTGKPLLAAYRVENKGKVVYNTYNLLCGDDNWDPMGVKEEIVSAPQVLGYNVWEIPVSLGLSSRTDLLEAGQTGHNIIGIAKRHNGYDARIPELEWECDTALLLLKGDNSQKIMYSINGQDLVKRVILRVRSDIGLEASKVLTVSPKELDVPAFSHAPYLEWNKKEKELALKYELDLQGRADQSIITWYRCTSPDGSHAIPVKVDRDKPETFYRLDQNDVGYYIMAGISPKHIRSKAGKETRVVWNRIVSARMVHQNTLYRTDFKDFPVMQQAEVLPGFWTVDGYKPSDTEAYEWEADSVRNWVYGEGLDAARGYKGLMQVSRGARLMFTPVHPHAGDMEVNLLVAPCKQAAQGFGSPTGQYMDVCLKFDTKTLTGYGLRIIRTVKYHNAVDFYLVRYDKGRVIPISDAVSGICYLPECKIQVKTEGNRLSVHVSTDAVMRETDDPALHKEIRLSAIMEDESPDGGFCLQHTGSGYASATLLCSLELEWK</sequence>
<dbReference type="AlphaFoldDB" id="F0R031"/>
<dbReference type="EMBL" id="CP002530">
    <property type="protein sequence ID" value="ADY36157.1"/>
    <property type="molecule type" value="Genomic_DNA"/>
</dbReference>
<protein>
    <submittedName>
        <fullName evidence="2">Uncharacterized protein</fullName>
    </submittedName>
</protein>
<organism evidence="2 3">
    <name type="scientific">Phocaeicola salanitronis (strain DSM 18170 / JCM 13657 / CCUG 60908 / BL78)</name>
    <name type="common">Bacteroides salanitronis</name>
    <dbReference type="NCBI Taxonomy" id="667015"/>
    <lineage>
        <taxon>Bacteria</taxon>
        <taxon>Pseudomonadati</taxon>
        <taxon>Bacteroidota</taxon>
        <taxon>Bacteroidia</taxon>
        <taxon>Bacteroidales</taxon>
        <taxon>Bacteroidaceae</taxon>
        <taxon>Phocaeicola</taxon>
    </lineage>
</organism>
<dbReference type="RefSeq" id="WP_013617588.1">
    <property type="nucleotide sequence ID" value="NC_015164.1"/>
</dbReference>
<feature type="chain" id="PRO_5003258873" evidence="1">
    <location>
        <begin position="21"/>
        <end position="839"/>
    </location>
</feature>
<proteinExistence type="predicted"/>
<dbReference type="Gene3D" id="2.160.20.10">
    <property type="entry name" value="Single-stranded right-handed beta-helix, Pectin lyase-like"/>
    <property type="match status" value="1"/>
</dbReference>
<keyword evidence="1" id="KW-0732">Signal</keyword>
<evidence type="ECO:0000313" key="3">
    <source>
        <dbReference type="Proteomes" id="UP000007486"/>
    </source>
</evidence>
<dbReference type="eggNOG" id="COG4677">
    <property type="taxonomic scope" value="Bacteria"/>
</dbReference>
<dbReference type="InterPro" id="IPR012334">
    <property type="entry name" value="Pectin_lyas_fold"/>
</dbReference>
<dbReference type="STRING" id="667015.Bacsa_1592"/>
<reference evidence="2 3" key="1">
    <citation type="journal article" date="2011" name="Stand. Genomic Sci.">
        <title>Complete genome sequence of Bacteroides salanitronis type strain (BL78).</title>
        <authorList>
            <person name="Gronow S."/>
            <person name="Held B."/>
            <person name="Lucas S."/>
            <person name="Lapidus A."/>
            <person name="Del Rio T.G."/>
            <person name="Nolan M."/>
            <person name="Tice H."/>
            <person name="Deshpande S."/>
            <person name="Cheng J.F."/>
            <person name="Pitluck S."/>
            <person name="Liolios K."/>
            <person name="Pagani I."/>
            <person name="Ivanova N."/>
            <person name="Mavromatis K."/>
            <person name="Pati A."/>
            <person name="Tapia R."/>
            <person name="Han C."/>
            <person name="Goodwin L."/>
            <person name="Chen A."/>
            <person name="Palaniappan K."/>
            <person name="Land M."/>
            <person name="Hauser L."/>
            <person name="Chang Y.J."/>
            <person name="Jeffries C.D."/>
            <person name="Brambilla E.M."/>
            <person name="Rohde M."/>
            <person name="Goker M."/>
            <person name="Detter J.C."/>
            <person name="Woyke T."/>
            <person name="Bristow J."/>
            <person name="Markowitz V."/>
            <person name="Hugenholtz P."/>
            <person name="Kyrpides N.C."/>
            <person name="Klenk H.P."/>
            <person name="Eisen J.A."/>
        </authorList>
    </citation>
    <scope>NUCLEOTIDE SEQUENCE [LARGE SCALE GENOMIC DNA]</scope>
    <source>
        <strain evidence="2 3">DSM 18170</strain>
    </source>
</reference>
<dbReference type="HOGENOM" id="CLU_338802_0_0_10"/>